<dbReference type="InterPro" id="IPR004360">
    <property type="entry name" value="Glyas_Fos-R_dOase_dom"/>
</dbReference>
<evidence type="ECO:0000259" key="2">
    <source>
        <dbReference type="PROSITE" id="PS51819"/>
    </source>
</evidence>
<dbReference type="PANTHER" id="PTHR33993">
    <property type="entry name" value="GLYOXALASE-RELATED"/>
    <property type="match status" value="1"/>
</dbReference>
<evidence type="ECO:0000313" key="4">
    <source>
        <dbReference type="Proteomes" id="UP000585272"/>
    </source>
</evidence>
<dbReference type="InterPro" id="IPR052164">
    <property type="entry name" value="Anthracycline_SecMetBiosynth"/>
</dbReference>
<keyword evidence="4" id="KW-1185">Reference proteome</keyword>
<evidence type="ECO:0000313" key="3">
    <source>
        <dbReference type="EMBL" id="MBB4665029.1"/>
    </source>
</evidence>
<dbReference type="EMBL" id="JACHNU010000010">
    <property type="protein sequence ID" value="MBB4665029.1"/>
    <property type="molecule type" value="Genomic_DNA"/>
</dbReference>
<dbReference type="RefSeq" id="WP_183345593.1">
    <property type="nucleotide sequence ID" value="NZ_JACHNU010000010.1"/>
</dbReference>
<dbReference type="Pfam" id="PF00903">
    <property type="entry name" value="Glyoxalase"/>
    <property type="match status" value="2"/>
</dbReference>
<protein>
    <recommendedName>
        <fullName evidence="2">VOC domain-containing protein</fullName>
    </recommendedName>
</protein>
<dbReference type="CDD" id="cd07247">
    <property type="entry name" value="SgaA_N_like"/>
    <property type="match status" value="2"/>
</dbReference>
<dbReference type="AlphaFoldDB" id="A0A840IJX7"/>
<dbReference type="InterPro" id="IPR037523">
    <property type="entry name" value="VOC_core"/>
</dbReference>
<name>A0A840IJX7_9ACTN</name>
<dbReference type="Proteomes" id="UP000585272">
    <property type="component" value="Unassembled WGS sequence"/>
</dbReference>
<comment type="caution">
    <text evidence="3">The sequence shown here is derived from an EMBL/GenBank/DDBJ whole genome shotgun (WGS) entry which is preliminary data.</text>
</comment>
<gene>
    <name evidence="3" type="ORF">BDZ31_004648</name>
</gene>
<dbReference type="Gene3D" id="3.10.180.10">
    <property type="entry name" value="2,3-Dihydroxybiphenyl 1,2-Dioxygenase, domain 1"/>
    <property type="match status" value="2"/>
</dbReference>
<dbReference type="PANTHER" id="PTHR33993:SF14">
    <property type="entry name" value="GB|AAF24581.1"/>
    <property type="match status" value="1"/>
</dbReference>
<dbReference type="SUPFAM" id="SSF54593">
    <property type="entry name" value="Glyoxalase/Bleomycin resistance protein/Dihydroxybiphenyl dioxygenase"/>
    <property type="match status" value="2"/>
</dbReference>
<proteinExistence type="predicted"/>
<reference evidence="3 4" key="1">
    <citation type="submission" date="2020-08" db="EMBL/GenBank/DDBJ databases">
        <title>Genomic Encyclopedia of Archaeal and Bacterial Type Strains, Phase II (KMG-II): from individual species to whole genera.</title>
        <authorList>
            <person name="Goeker M."/>
        </authorList>
    </citation>
    <scope>NUCLEOTIDE SEQUENCE [LARGE SCALE GENOMIC DNA]</scope>
    <source>
        <strain evidence="3 4">DSM 23288</strain>
    </source>
</reference>
<sequence>MSERDSYEPGTPNWVDHASDDPERAAEFYGALFDWEREDVMPPDAPGRYVICRLRGRDVAAVGSQMEEGPPAWNTYVAVDDADAAAERASAAGGTVLAAPFDVFDAGRMAVVQDPGGAVFSLWQARRQAGAGIVNEPGTLCWNELTTRDADGSLRFYRELFGWRAVELETGGGRYFTWHLDGDDEPGAETAVGGMMPMDGEIWPPELPAHWMVYFNVDETDAAAARAVELGGAVAVEPFDTAAGRIAVLNDPLGAVFSVIAMPAG</sequence>
<dbReference type="InterPro" id="IPR029068">
    <property type="entry name" value="Glyas_Bleomycin-R_OHBP_Dase"/>
</dbReference>
<evidence type="ECO:0000256" key="1">
    <source>
        <dbReference type="SAM" id="MobiDB-lite"/>
    </source>
</evidence>
<dbReference type="PROSITE" id="PS51819">
    <property type="entry name" value="VOC"/>
    <property type="match status" value="2"/>
</dbReference>
<accession>A0A840IJX7</accession>
<feature type="domain" description="VOC" evidence="2">
    <location>
        <begin position="11"/>
        <end position="125"/>
    </location>
</feature>
<organism evidence="3 4">
    <name type="scientific">Conexibacter arvalis</name>
    <dbReference type="NCBI Taxonomy" id="912552"/>
    <lineage>
        <taxon>Bacteria</taxon>
        <taxon>Bacillati</taxon>
        <taxon>Actinomycetota</taxon>
        <taxon>Thermoleophilia</taxon>
        <taxon>Solirubrobacterales</taxon>
        <taxon>Conexibacteraceae</taxon>
        <taxon>Conexibacter</taxon>
    </lineage>
</organism>
<feature type="domain" description="VOC" evidence="2">
    <location>
        <begin position="139"/>
        <end position="262"/>
    </location>
</feature>
<feature type="region of interest" description="Disordered" evidence="1">
    <location>
        <begin position="1"/>
        <end position="21"/>
    </location>
</feature>